<evidence type="ECO:0000256" key="14">
    <source>
        <dbReference type="ARBA" id="ARBA00049902"/>
    </source>
</evidence>
<dbReference type="GO" id="GO:0030288">
    <property type="term" value="C:outer membrane-bounded periplasmic space"/>
    <property type="evidence" value="ECO:0007669"/>
    <property type="project" value="TreeGrafter"/>
</dbReference>
<evidence type="ECO:0000256" key="3">
    <source>
        <dbReference type="ARBA" id="ARBA00007739"/>
    </source>
</evidence>
<keyword evidence="16" id="KW-1133">Transmembrane helix</keyword>
<feature type="region of interest" description="Disordered" evidence="15">
    <location>
        <begin position="598"/>
        <end position="706"/>
    </location>
</feature>
<comment type="catalytic activity">
    <reaction evidence="14">
        <text>[GlcNAc-(1-&gt;4)-Mur2Ac(oyl-L-Ala-gamma-D-Glu-L-Lys-D-Ala-D-Ala)](n)-di-trans,octa-cis-undecaprenyl diphosphate + beta-D-GlcNAc-(1-&gt;4)-Mur2Ac(oyl-L-Ala-gamma-D-Glu-L-Lys-D-Ala-D-Ala)-di-trans,octa-cis-undecaprenyl diphosphate = [GlcNAc-(1-&gt;4)-Mur2Ac(oyl-L-Ala-gamma-D-Glu-L-Lys-D-Ala-D-Ala)](n+1)-di-trans,octa-cis-undecaprenyl diphosphate + di-trans,octa-cis-undecaprenyl diphosphate + H(+)</text>
        <dbReference type="Rhea" id="RHEA:23708"/>
        <dbReference type="Rhea" id="RHEA-COMP:9602"/>
        <dbReference type="Rhea" id="RHEA-COMP:9603"/>
        <dbReference type="ChEBI" id="CHEBI:15378"/>
        <dbReference type="ChEBI" id="CHEBI:58405"/>
        <dbReference type="ChEBI" id="CHEBI:60033"/>
        <dbReference type="ChEBI" id="CHEBI:78435"/>
        <dbReference type="EC" id="2.4.99.28"/>
    </reaction>
</comment>
<dbReference type="FunFam" id="1.10.3810.10:FF:000001">
    <property type="entry name" value="Penicillin-binding protein 1A"/>
    <property type="match status" value="1"/>
</dbReference>
<feature type="domain" description="Glycosyl transferase family 51" evidence="18">
    <location>
        <begin position="78"/>
        <end position="241"/>
    </location>
</feature>
<keyword evidence="16" id="KW-0472">Membrane</keyword>
<dbReference type="GO" id="GO:0008955">
    <property type="term" value="F:peptidoglycan glycosyltransferase activity"/>
    <property type="evidence" value="ECO:0007669"/>
    <property type="project" value="UniProtKB-EC"/>
</dbReference>
<keyword evidence="16" id="KW-0812">Transmembrane</keyword>
<keyword evidence="7" id="KW-0808">Transferase</keyword>
<dbReference type="Pfam" id="PF00905">
    <property type="entry name" value="Transpeptidase"/>
    <property type="match status" value="1"/>
</dbReference>
<dbReference type="AlphaFoldDB" id="A0A2P7QUF1"/>
<keyword evidence="4" id="KW-0121">Carboxypeptidase</keyword>
<dbReference type="NCBIfam" id="TIGR02074">
    <property type="entry name" value="PBP_1a_fam"/>
    <property type="match status" value="1"/>
</dbReference>
<evidence type="ECO:0000256" key="10">
    <source>
        <dbReference type="ARBA" id="ARBA00022984"/>
    </source>
</evidence>
<evidence type="ECO:0000256" key="16">
    <source>
        <dbReference type="SAM" id="Phobius"/>
    </source>
</evidence>
<keyword evidence="12" id="KW-0961">Cell wall biogenesis/degradation</keyword>
<proteinExistence type="inferred from homology"/>
<dbReference type="Pfam" id="PF00912">
    <property type="entry name" value="Transgly"/>
    <property type="match status" value="1"/>
</dbReference>
<dbReference type="InterPro" id="IPR012338">
    <property type="entry name" value="Beta-lactam/transpept-like"/>
</dbReference>
<keyword evidence="11" id="KW-0511">Multifunctional enzyme</keyword>
<feature type="compositionally biased region" description="Acidic residues" evidence="15">
    <location>
        <begin position="606"/>
        <end position="615"/>
    </location>
</feature>
<dbReference type="GO" id="GO:0009002">
    <property type="term" value="F:serine-type D-Ala-D-Ala carboxypeptidase activity"/>
    <property type="evidence" value="ECO:0007669"/>
    <property type="project" value="UniProtKB-EC"/>
</dbReference>
<dbReference type="UniPathway" id="UPA00219"/>
<dbReference type="Proteomes" id="UP000241167">
    <property type="component" value="Unassembled WGS sequence"/>
</dbReference>
<keyword evidence="8" id="KW-0378">Hydrolase</keyword>
<dbReference type="PANTHER" id="PTHR32282:SF33">
    <property type="entry name" value="PEPTIDOGLYCAN GLYCOSYLTRANSFERASE"/>
    <property type="match status" value="1"/>
</dbReference>
<evidence type="ECO:0000256" key="7">
    <source>
        <dbReference type="ARBA" id="ARBA00022679"/>
    </source>
</evidence>
<evidence type="ECO:0000313" key="20">
    <source>
        <dbReference type="Proteomes" id="UP000241167"/>
    </source>
</evidence>
<dbReference type="GO" id="GO:0071555">
    <property type="term" value="P:cell wall organization"/>
    <property type="evidence" value="ECO:0007669"/>
    <property type="project" value="UniProtKB-KW"/>
</dbReference>
<dbReference type="SUPFAM" id="SSF53955">
    <property type="entry name" value="Lysozyme-like"/>
    <property type="match status" value="1"/>
</dbReference>
<sequence length="706" mass="77034">MATEAPKRSRFKRTLITMFKVGLYGSLLGLIALVVAVGIAMSQLPTYQELVRRDNLGQMIRVRAADGSTLVSLGPSFGRWLTSDQIPEIMKKAMVAVEDRRFYYHPGVDPVGIARGIQVSFQKDDKVRGVSTISQQLARNIFLTSDRSYGRKVREGILALALERKFSKEQILELYLNRVYFGGGAYGIDAASRRFFGHSADTLSLAEAAIIAGLVKAPSNYSPTADAEAARSRASVVIELMRKNGEITGSEAFAAEPADVRIVPTPKQNSVRYFTDWVLPQLDTLIEENIEPIEVWTTLDPNMQRLADQVINANTPAGAQGALVALDRDGSIRAMVGGRDYVRSIYNRATQANRQPGSSFKLFVYLSALEFGYKPDSMVEDKPITIGSWSPRNNNRGFAGAVPLRQAFAQSINTVSVRLAQEVGFRTVADMAQRFGVTTKVSTHPSMALGSSEVRLIDMTRAFAAVAAKGVAVVPYGIRRVTTAEGELLYQHESDESRVLVAPHVAAQMTDLMQAAVLTGTGRAAQIGRPVAGKTGTTSSNKDGWFLGFSSGLTTGVWMGRDDNKAIPGLQGGRAPAQAFHDFMSRAVASRPVEQFETQVAPPDWAETEPDEEVWYDSPSNQGQMVDADGNPIAPPPAGEAPLTQTEDPRRPQQEETLEDLVERAIDPERRERPQVPPRPAERAPPPRDRGSAGDPVERRSPTPQP</sequence>
<keyword evidence="20" id="KW-1185">Reference proteome</keyword>
<reference evidence="19 20" key="1">
    <citation type="submission" date="2018-03" db="EMBL/GenBank/DDBJ databases">
        <title>The draft genome of Sphingosinicella sp. GL-C-18.</title>
        <authorList>
            <person name="Liu L."/>
            <person name="Li L."/>
            <person name="Liang L."/>
            <person name="Zhang X."/>
            <person name="Wang T."/>
        </authorList>
    </citation>
    <scope>NUCLEOTIDE SEQUENCE [LARGE SCALE GENOMIC DNA]</scope>
    <source>
        <strain evidence="19 20">GL-C-18</strain>
    </source>
</reference>
<evidence type="ECO:0000313" key="19">
    <source>
        <dbReference type="EMBL" id="PSJ41589.1"/>
    </source>
</evidence>
<keyword evidence="10" id="KW-0573">Peptidoglycan synthesis</keyword>
<evidence type="ECO:0000259" key="18">
    <source>
        <dbReference type="Pfam" id="PF00912"/>
    </source>
</evidence>
<dbReference type="Gene3D" id="3.40.710.10">
    <property type="entry name" value="DD-peptidase/beta-lactamase superfamily"/>
    <property type="match status" value="1"/>
</dbReference>
<accession>A0A2P7QUF1</accession>
<evidence type="ECO:0000256" key="11">
    <source>
        <dbReference type="ARBA" id="ARBA00023268"/>
    </source>
</evidence>
<comment type="similarity">
    <text evidence="2">In the C-terminal section; belongs to the transpeptidase family.</text>
</comment>
<evidence type="ECO:0000256" key="5">
    <source>
        <dbReference type="ARBA" id="ARBA00022670"/>
    </source>
</evidence>
<keyword evidence="5" id="KW-0645">Protease</keyword>
<evidence type="ECO:0000256" key="1">
    <source>
        <dbReference type="ARBA" id="ARBA00004752"/>
    </source>
</evidence>
<dbReference type="InterPro" id="IPR001264">
    <property type="entry name" value="Glyco_trans_51"/>
</dbReference>
<dbReference type="OrthoDB" id="9766909at2"/>
<feature type="compositionally biased region" description="Basic and acidic residues" evidence="15">
    <location>
        <begin position="661"/>
        <end position="706"/>
    </location>
</feature>
<dbReference type="InterPro" id="IPR001460">
    <property type="entry name" value="PCN-bd_Tpept"/>
</dbReference>
<dbReference type="InterPro" id="IPR023346">
    <property type="entry name" value="Lysozyme-like_dom_sf"/>
</dbReference>
<dbReference type="Gene3D" id="1.10.3810.10">
    <property type="entry name" value="Biosynthetic peptidoglycan transglycosylase-like"/>
    <property type="match status" value="1"/>
</dbReference>
<comment type="caution">
    <text evidence="19">The sequence shown here is derived from an EMBL/GenBank/DDBJ whole genome shotgun (WGS) entry which is preliminary data.</text>
</comment>
<evidence type="ECO:0000256" key="9">
    <source>
        <dbReference type="ARBA" id="ARBA00022960"/>
    </source>
</evidence>
<evidence type="ECO:0000256" key="12">
    <source>
        <dbReference type="ARBA" id="ARBA00023316"/>
    </source>
</evidence>
<dbReference type="GO" id="GO:0008658">
    <property type="term" value="F:penicillin binding"/>
    <property type="evidence" value="ECO:0007669"/>
    <property type="project" value="InterPro"/>
</dbReference>
<dbReference type="GO" id="GO:0006508">
    <property type="term" value="P:proteolysis"/>
    <property type="evidence" value="ECO:0007669"/>
    <property type="project" value="UniProtKB-KW"/>
</dbReference>
<comment type="similarity">
    <text evidence="3">In the N-terminal section; belongs to the glycosyltransferase 51 family.</text>
</comment>
<keyword evidence="6" id="KW-0328">Glycosyltransferase</keyword>
<dbReference type="InterPro" id="IPR036950">
    <property type="entry name" value="PBP_transglycosylase"/>
</dbReference>
<evidence type="ECO:0000256" key="15">
    <source>
        <dbReference type="SAM" id="MobiDB-lite"/>
    </source>
</evidence>
<dbReference type="GO" id="GO:0009252">
    <property type="term" value="P:peptidoglycan biosynthetic process"/>
    <property type="evidence" value="ECO:0007669"/>
    <property type="project" value="UniProtKB-UniPathway"/>
</dbReference>
<name>A0A2P7QUF1_9SPHN</name>
<dbReference type="GO" id="GO:0008360">
    <property type="term" value="P:regulation of cell shape"/>
    <property type="evidence" value="ECO:0007669"/>
    <property type="project" value="UniProtKB-KW"/>
</dbReference>
<feature type="transmembrane region" description="Helical" evidence="16">
    <location>
        <begin position="21"/>
        <end position="41"/>
    </location>
</feature>
<comment type="catalytic activity">
    <reaction evidence="13">
        <text>Preferential cleavage: (Ac)2-L-Lys-D-Ala-|-D-Ala. Also transpeptidation of peptidyl-alanyl moieties that are N-acyl substituents of D-alanine.</text>
        <dbReference type="EC" id="3.4.16.4"/>
    </reaction>
</comment>
<protein>
    <submittedName>
        <fullName evidence="19">Penicillin-binding protein</fullName>
    </submittedName>
</protein>
<evidence type="ECO:0000256" key="13">
    <source>
        <dbReference type="ARBA" id="ARBA00034000"/>
    </source>
</evidence>
<evidence type="ECO:0000256" key="2">
    <source>
        <dbReference type="ARBA" id="ARBA00007090"/>
    </source>
</evidence>
<gene>
    <name evidence="19" type="ORF">C7I55_04595</name>
</gene>
<organism evidence="19 20">
    <name type="scientific">Allosphingosinicella deserti</name>
    <dbReference type="NCBI Taxonomy" id="2116704"/>
    <lineage>
        <taxon>Bacteria</taxon>
        <taxon>Pseudomonadati</taxon>
        <taxon>Pseudomonadota</taxon>
        <taxon>Alphaproteobacteria</taxon>
        <taxon>Sphingomonadales</taxon>
        <taxon>Sphingomonadaceae</taxon>
        <taxon>Allosphingosinicella</taxon>
    </lineage>
</organism>
<comment type="pathway">
    <text evidence="1">Cell wall biogenesis; peptidoglycan biosynthesis.</text>
</comment>
<dbReference type="EMBL" id="PXYI01000002">
    <property type="protein sequence ID" value="PSJ41589.1"/>
    <property type="molecule type" value="Genomic_DNA"/>
</dbReference>
<dbReference type="PANTHER" id="PTHR32282">
    <property type="entry name" value="BINDING PROTEIN TRANSPEPTIDASE, PUTATIVE-RELATED"/>
    <property type="match status" value="1"/>
</dbReference>
<keyword evidence="9" id="KW-0133">Cell shape</keyword>
<dbReference type="SUPFAM" id="SSF56601">
    <property type="entry name" value="beta-lactamase/transpeptidase-like"/>
    <property type="match status" value="1"/>
</dbReference>
<evidence type="ECO:0000259" key="17">
    <source>
        <dbReference type="Pfam" id="PF00905"/>
    </source>
</evidence>
<evidence type="ECO:0000256" key="6">
    <source>
        <dbReference type="ARBA" id="ARBA00022676"/>
    </source>
</evidence>
<evidence type="ECO:0000256" key="4">
    <source>
        <dbReference type="ARBA" id="ARBA00022645"/>
    </source>
</evidence>
<feature type="domain" description="Penicillin-binding protein transpeptidase" evidence="17">
    <location>
        <begin position="322"/>
        <end position="551"/>
    </location>
</feature>
<dbReference type="RefSeq" id="WP_106511751.1">
    <property type="nucleotide sequence ID" value="NZ_PXYI01000002.1"/>
</dbReference>
<dbReference type="InterPro" id="IPR050396">
    <property type="entry name" value="Glycosyltr_51/Transpeptidase"/>
</dbReference>
<evidence type="ECO:0000256" key="8">
    <source>
        <dbReference type="ARBA" id="ARBA00022801"/>
    </source>
</evidence>